<dbReference type="Pfam" id="PF01734">
    <property type="entry name" value="Patatin"/>
    <property type="match status" value="1"/>
</dbReference>
<reference evidence="7" key="1">
    <citation type="submission" date="2016-11" db="EMBL/GenBank/DDBJ databases">
        <authorList>
            <person name="Varghese N."/>
            <person name="Submissions S."/>
        </authorList>
    </citation>
    <scope>NUCLEOTIDE SEQUENCE</scope>
    <source>
        <strain evidence="7">DSM 4029</strain>
    </source>
</reference>
<dbReference type="Proteomes" id="UP000474718">
    <property type="component" value="Unassembled WGS sequence"/>
</dbReference>
<keyword evidence="2 4" id="KW-0442">Lipid degradation</keyword>
<evidence type="ECO:0000256" key="4">
    <source>
        <dbReference type="PROSITE-ProRule" id="PRU01161"/>
    </source>
</evidence>
<dbReference type="EMBL" id="WWVX01000010">
    <property type="protein sequence ID" value="MZL70740.1"/>
    <property type="molecule type" value="Genomic_DNA"/>
</dbReference>
<keyword evidence="9" id="KW-1185">Reference proteome</keyword>
<name>A0AAQ1ME63_9FIRM</name>
<feature type="short sequence motif" description="DGA/G" evidence="4">
    <location>
        <begin position="176"/>
        <end position="178"/>
    </location>
</feature>
<comment type="caution">
    <text evidence="7">The sequence shown here is derived from an EMBL/GenBank/DDBJ whole genome shotgun (WGS) entry which is preliminary data.</text>
</comment>
<feature type="active site" description="Proton acceptor" evidence="4">
    <location>
        <position position="176"/>
    </location>
</feature>
<dbReference type="SUPFAM" id="SSF52151">
    <property type="entry name" value="FabD/lysophospholipase-like"/>
    <property type="match status" value="1"/>
</dbReference>
<dbReference type="Proteomes" id="UP000184089">
    <property type="component" value="Unassembled WGS sequence"/>
</dbReference>
<evidence type="ECO:0000313" key="6">
    <source>
        <dbReference type="EMBL" id="MZL70740.1"/>
    </source>
</evidence>
<dbReference type="GO" id="GO:0016042">
    <property type="term" value="P:lipid catabolic process"/>
    <property type="evidence" value="ECO:0007669"/>
    <property type="project" value="UniProtKB-UniRule"/>
</dbReference>
<protein>
    <submittedName>
        <fullName evidence="7">Patatin-like phospholipase</fullName>
    </submittedName>
</protein>
<dbReference type="InterPro" id="IPR050301">
    <property type="entry name" value="NTE"/>
</dbReference>
<evidence type="ECO:0000313" key="7">
    <source>
        <dbReference type="EMBL" id="SHG29431.1"/>
    </source>
</evidence>
<keyword evidence="3 4" id="KW-0443">Lipid metabolism</keyword>
<dbReference type="CDD" id="cd07209">
    <property type="entry name" value="Pat_hypo_Ecoli_Z1214_like"/>
    <property type="match status" value="1"/>
</dbReference>
<evidence type="ECO:0000313" key="8">
    <source>
        <dbReference type="Proteomes" id="UP000184089"/>
    </source>
</evidence>
<evidence type="ECO:0000256" key="1">
    <source>
        <dbReference type="ARBA" id="ARBA00022801"/>
    </source>
</evidence>
<dbReference type="PROSITE" id="PS51635">
    <property type="entry name" value="PNPLA"/>
    <property type="match status" value="1"/>
</dbReference>
<accession>A0AAQ1ME63</accession>
<dbReference type="Gene3D" id="3.40.1090.10">
    <property type="entry name" value="Cytosolic phospholipase A2 catalytic domain"/>
    <property type="match status" value="2"/>
</dbReference>
<dbReference type="GO" id="GO:0016787">
    <property type="term" value="F:hydrolase activity"/>
    <property type="evidence" value="ECO:0007669"/>
    <property type="project" value="UniProtKB-UniRule"/>
</dbReference>
<dbReference type="EMBL" id="FQVY01000003">
    <property type="protein sequence ID" value="SHG29431.1"/>
    <property type="molecule type" value="Genomic_DNA"/>
</dbReference>
<feature type="active site" description="Nucleophile" evidence="4">
    <location>
        <position position="38"/>
    </location>
</feature>
<reference evidence="6 9" key="3">
    <citation type="journal article" date="2019" name="Nat. Med.">
        <title>A library of human gut bacterial isolates paired with longitudinal multiomics data enables mechanistic microbiome research.</title>
        <authorList>
            <person name="Poyet M."/>
            <person name="Groussin M."/>
            <person name="Gibbons S.M."/>
            <person name="Avila-Pacheco J."/>
            <person name="Jiang X."/>
            <person name="Kearney S.M."/>
            <person name="Perrotta A.R."/>
            <person name="Berdy B."/>
            <person name="Zhao S."/>
            <person name="Lieberman T.D."/>
            <person name="Swanson P.K."/>
            <person name="Smith M."/>
            <person name="Roesemann S."/>
            <person name="Alexander J.E."/>
            <person name="Rich S.A."/>
            <person name="Livny J."/>
            <person name="Vlamakis H."/>
            <person name="Clish C."/>
            <person name="Bullock K."/>
            <person name="Deik A."/>
            <person name="Scott J."/>
            <person name="Pierce K.A."/>
            <person name="Xavier R.J."/>
            <person name="Alm E.J."/>
        </authorList>
    </citation>
    <scope>NUCLEOTIDE SEQUENCE [LARGE SCALE GENOMIC DNA]</scope>
    <source>
        <strain evidence="6 9">BIOML-A2</strain>
    </source>
</reference>
<organism evidence="7 8">
    <name type="scientific">Bittarella massiliensis</name>
    <name type="common">ex Durand et al. 2017</name>
    <dbReference type="NCBI Taxonomy" id="1720313"/>
    <lineage>
        <taxon>Bacteria</taxon>
        <taxon>Bacillati</taxon>
        <taxon>Bacillota</taxon>
        <taxon>Clostridia</taxon>
        <taxon>Eubacteriales</taxon>
        <taxon>Oscillospiraceae</taxon>
        <taxon>Bittarella (ex Durand et al. 2017)</taxon>
    </lineage>
</organism>
<evidence type="ECO:0000256" key="2">
    <source>
        <dbReference type="ARBA" id="ARBA00022963"/>
    </source>
</evidence>
<dbReference type="PANTHER" id="PTHR14226">
    <property type="entry name" value="NEUROPATHY TARGET ESTERASE/SWISS CHEESE D.MELANOGASTER"/>
    <property type="match status" value="1"/>
</dbReference>
<evidence type="ECO:0000259" key="5">
    <source>
        <dbReference type="PROSITE" id="PS51635"/>
    </source>
</evidence>
<dbReference type="InterPro" id="IPR016035">
    <property type="entry name" value="Acyl_Trfase/lysoPLipase"/>
</dbReference>
<keyword evidence="1 4" id="KW-0378">Hydrolase</keyword>
<dbReference type="RefSeq" id="WP_021658213.1">
    <property type="nucleotide sequence ID" value="NZ_FQVY01000003.1"/>
</dbReference>
<reference evidence="8" key="2">
    <citation type="submission" date="2016-11" db="EMBL/GenBank/DDBJ databases">
        <authorList>
            <person name="Jaros S."/>
            <person name="Januszkiewicz K."/>
            <person name="Wedrychowicz H."/>
        </authorList>
    </citation>
    <scope>NUCLEOTIDE SEQUENCE [LARGE SCALE GENOMIC DNA]</scope>
    <source>
        <strain evidence="8">DSM 4029</strain>
    </source>
</reference>
<dbReference type="PANTHER" id="PTHR14226:SF57">
    <property type="entry name" value="BLR7027 PROTEIN"/>
    <property type="match status" value="1"/>
</dbReference>
<feature type="domain" description="PNPLA" evidence="5">
    <location>
        <begin position="4"/>
        <end position="189"/>
    </location>
</feature>
<evidence type="ECO:0000256" key="3">
    <source>
        <dbReference type="ARBA" id="ARBA00023098"/>
    </source>
</evidence>
<sequence>MRGLVLSGGGARGAYEIGVYRALAEEGGLSFGVVTGTSVGALNAALIAQGDLDRAESLWRQITTETVLQLDAASLSALPPGEAVTTAVGFVSQYLQNGGVDTSPLKALLEDCIDEGRVRRSPTELGLVTVEYPTLKPCTLLCRDIPEGRLIDYLMASSSLFPALQRWEIDGKLYMDGGYYDNLPVELAGRCGADEIWAVDLHAPGVKRPGSLKRARVIDCYWDLGPVLDFSPRQARHNLAVGAQDGRKALGLRDGFAYTFARGEGDALLPLLRITRAELEALLGGLSPLTRIGLQRTVRTLFRPYSYRLRSYEDMALRCAEVAGELFSVPHTPTYTAAGFLRSLRGRRAVWARRKKRSLSQEAALRMAGELRNPLDIAKLGTVIPKEAIAAAFLYVLDRADQKR</sequence>
<dbReference type="AlphaFoldDB" id="A0AAQ1ME63"/>
<evidence type="ECO:0000313" key="9">
    <source>
        <dbReference type="Proteomes" id="UP000474718"/>
    </source>
</evidence>
<feature type="short sequence motif" description="GXSXG" evidence="4">
    <location>
        <begin position="36"/>
        <end position="40"/>
    </location>
</feature>
<feature type="short sequence motif" description="GXGXXG" evidence="4">
    <location>
        <begin position="8"/>
        <end position="13"/>
    </location>
</feature>
<gene>
    <name evidence="6" type="ORF">GT747_13370</name>
    <name evidence="7" type="ORF">SAMN05444424_2008</name>
</gene>
<dbReference type="InterPro" id="IPR002641">
    <property type="entry name" value="PNPLA_dom"/>
</dbReference>
<proteinExistence type="predicted"/>